<evidence type="ECO:0000256" key="2">
    <source>
        <dbReference type="SAM" id="Phobius"/>
    </source>
</evidence>
<feature type="transmembrane region" description="Helical" evidence="2">
    <location>
        <begin position="23"/>
        <end position="44"/>
    </location>
</feature>
<keyword evidence="5" id="KW-1185">Reference proteome</keyword>
<dbReference type="InterPro" id="IPR000719">
    <property type="entry name" value="Prot_kinase_dom"/>
</dbReference>
<protein>
    <recommendedName>
        <fullName evidence="3">Protein kinase domain-containing protein</fullName>
    </recommendedName>
</protein>
<dbReference type="OrthoDB" id="681355at2759"/>
<dbReference type="Proteomes" id="UP000652761">
    <property type="component" value="Unassembled WGS sequence"/>
</dbReference>
<dbReference type="PANTHER" id="PTHR45631:SF202">
    <property type="entry name" value="SENESCENCE-INDUCED RECEPTOR-LIKE SERINE_THREONINE-PROTEIN KINASE"/>
    <property type="match status" value="1"/>
</dbReference>
<gene>
    <name evidence="4" type="ORF">Taro_027229</name>
</gene>
<dbReference type="PROSITE" id="PS50011">
    <property type="entry name" value="PROTEIN_KINASE_DOM"/>
    <property type="match status" value="1"/>
</dbReference>
<accession>A0A843VR06</accession>
<evidence type="ECO:0000313" key="5">
    <source>
        <dbReference type="Proteomes" id="UP000652761"/>
    </source>
</evidence>
<dbReference type="PANTHER" id="PTHR45631">
    <property type="entry name" value="OS07G0107800 PROTEIN-RELATED"/>
    <property type="match status" value="1"/>
</dbReference>
<evidence type="ECO:0000256" key="1">
    <source>
        <dbReference type="PROSITE-ProRule" id="PRU10141"/>
    </source>
</evidence>
<comment type="caution">
    <text evidence="4">The sequence shown here is derived from an EMBL/GenBank/DDBJ whole genome shotgun (WGS) entry which is preliminary data.</text>
</comment>
<keyword evidence="1" id="KW-0067">ATP-binding</keyword>
<dbReference type="InterPro" id="IPR001245">
    <property type="entry name" value="Ser-Thr/Tyr_kinase_cat_dom"/>
</dbReference>
<dbReference type="SUPFAM" id="SSF56112">
    <property type="entry name" value="Protein kinase-like (PK-like)"/>
    <property type="match status" value="1"/>
</dbReference>
<proteinExistence type="predicted"/>
<dbReference type="InterPro" id="IPR011009">
    <property type="entry name" value="Kinase-like_dom_sf"/>
</dbReference>
<dbReference type="EMBL" id="NMUH01001690">
    <property type="protein sequence ID" value="MQL94563.1"/>
    <property type="molecule type" value="Genomic_DNA"/>
</dbReference>
<name>A0A843VR06_COLES</name>
<dbReference type="Pfam" id="PF07714">
    <property type="entry name" value="PK_Tyr_Ser-Thr"/>
    <property type="match status" value="1"/>
</dbReference>
<evidence type="ECO:0000313" key="4">
    <source>
        <dbReference type="EMBL" id="MQL94563.1"/>
    </source>
</evidence>
<dbReference type="PROSITE" id="PS00107">
    <property type="entry name" value="PROTEIN_KINASE_ATP"/>
    <property type="match status" value="1"/>
</dbReference>
<sequence length="130" mass="14125">MYSTEGNIEPCSLVAKKKKTSTLVMVVAASLAILTLLVVSILLWRLKRKKTSEATSGAYQGNDIGLKREGHRFTFSEITSITKNFGTKIGRGGFGTVYLGYLEDGTQVAVKVLSQSSSQGAKEFQTEVRT</sequence>
<feature type="binding site" evidence="1">
    <location>
        <position position="111"/>
    </location>
    <ligand>
        <name>ATP</name>
        <dbReference type="ChEBI" id="CHEBI:30616"/>
    </ligand>
</feature>
<organism evidence="4 5">
    <name type="scientific">Colocasia esculenta</name>
    <name type="common">Wild taro</name>
    <name type="synonym">Arum esculentum</name>
    <dbReference type="NCBI Taxonomy" id="4460"/>
    <lineage>
        <taxon>Eukaryota</taxon>
        <taxon>Viridiplantae</taxon>
        <taxon>Streptophyta</taxon>
        <taxon>Embryophyta</taxon>
        <taxon>Tracheophyta</taxon>
        <taxon>Spermatophyta</taxon>
        <taxon>Magnoliopsida</taxon>
        <taxon>Liliopsida</taxon>
        <taxon>Araceae</taxon>
        <taxon>Aroideae</taxon>
        <taxon>Colocasieae</taxon>
        <taxon>Colocasia</taxon>
    </lineage>
</organism>
<reference evidence="4" key="1">
    <citation type="submission" date="2017-07" db="EMBL/GenBank/DDBJ databases">
        <title>Taro Niue Genome Assembly and Annotation.</title>
        <authorList>
            <person name="Atibalentja N."/>
            <person name="Keating K."/>
            <person name="Fields C.J."/>
        </authorList>
    </citation>
    <scope>NUCLEOTIDE SEQUENCE</scope>
    <source>
        <strain evidence="4">Niue_2</strain>
        <tissue evidence="4">Leaf</tissue>
    </source>
</reference>
<evidence type="ECO:0000259" key="3">
    <source>
        <dbReference type="PROSITE" id="PS50011"/>
    </source>
</evidence>
<dbReference type="Gene3D" id="3.30.200.20">
    <property type="entry name" value="Phosphorylase Kinase, domain 1"/>
    <property type="match status" value="1"/>
</dbReference>
<keyword evidence="2" id="KW-0812">Transmembrane</keyword>
<dbReference type="AlphaFoldDB" id="A0A843VR06"/>
<dbReference type="InterPro" id="IPR017441">
    <property type="entry name" value="Protein_kinase_ATP_BS"/>
</dbReference>
<keyword evidence="2" id="KW-0472">Membrane</keyword>
<feature type="domain" description="Protein kinase" evidence="3">
    <location>
        <begin position="83"/>
        <end position="130"/>
    </location>
</feature>
<dbReference type="GO" id="GO:0005524">
    <property type="term" value="F:ATP binding"/>
    <property type="evidence" value="ECO:0007669"/>
    <property type="project" value="UniProtKB-UniRule"/>
</dbReference>
<dbReference type="GO" id="GO:0004672">
    <property type="term" value="F:protein kinase activity"/>
    <property type="evidence" value="ECO:0007669"/>
    <property type="project" value="InterPro"/>
</dbReference>
<keyword evidence="2" id="KW-1133">Transmembrane helix</keyword>
<keyword evidence="1" id="KW-0547">Nucleotide-binding</keyword>